<dbReference type="CDD" id="cd03801">
    <property type="entry name" value="GT4_PimA-like"/>
    <property type="match status" value="1"/>
</dbReference>
<dbReference type="GO" id="GO:0016757">
    <property type="term" value="F:glycosyltransferase activity"/>
    <property type="evidence" value="ECO:0007669"/>
    <property type="project" value="UniProtKB-KW"/>
</dbReference>
<evidence type="ECO:0000256" key="1">
    <source>
        <dbReference type="ARBA" id="ARBA00022679"/>
    </source>
</evidence>
<keyword evidence="1 3" id="KW-0808">Transferase</keyword>
<keyword evidence="3" id="KW-0328">Glycosyltransferase</keyword>
<evidence type="ECO:0000313" key="4">
    <source>
        <dbReference type="Proteomes" id="UP001595729"/>
    </source>
</evidence>
<dbReference type="PANTHER" id="PTHR46401">
    <property type="entry name" value="GLYCOSYLTRANSFERASE WBBK-RELATED"/>
    <property type="match status" value="1"/>
</dbReference>
<dbReference type="Gene3D" id="3.40.50.2000">
    <property type="entry name" value="Glycogen Phosphorylase B"/>
    <property type="match status" value="3"/>
</dbReference>
<dbReference type="SUPFAM" id="SSF53756">
    <property type="entry name" value="UDP-Glycosyltransferase/glycogen phosphorylase"/>
    <property type="match status" value="2"/>
</dbReference>
<proteinExistence type="predicted"/>
<protein>
    <submittedName>
        <fullName evidence="3">Glycosyltransferase</fullName>
        <ecNumber evidence="3">2.4.-.-</ecNumber>
    </submittedName>
</protein>
<dbReference type="EC" id="2.4.-.-" evidence="3"/>
<dbReference type="Pfam" id="PF00534">
    <property type="entry name" value="Glycos_transf_1"/>
    <property type="match status" value="2"/>
</dbReference>
<dbReference type="CDD" id="cd03809">
    <property type="entry name" value="GT4_MtfB-like"/>
    <property type="match status" value="1"/>
</dbReference>
<reference evidence="4" key="1">
    <citation type="journal article" date="2019" name="Int. J. Syst. Evol. Microbiol.">
        <title>The Global Catalogue of Microorganisms (GCM) 10K type strain sequencing project: providing services to taxonomists for standard genome sequencing and annotation.</title>
        <authorList>
            <consortium name="The Broad Institute Genomics Platform"/>
            <consortium name="The Broad Institute Genome Sequencing Center for Infectious Disease"/>
            <person name="Wu L."/>
            <person name="Ma J."/>
        </authorList>
    </citation>
    <scope>NUCLEOTIDE SEQUENCE [LARGE SCALE GENOMIC DNA]</scope>
    <source>
        <strain evidence="4">KCTC 42501</strain>
    </source>
</reference>
<evidence type="ECO:0000313" key="3">
    <source>
        <dbReference type="EMBL" id="MFC3685201.1"/>
    </source>
</evidence>
<accession>A0ABV7W9E7</accession>
<dbReference type="EMBL" id="JBHRXX010000007">
    <property type="protein sequence ID" value="MFC3685201.1"/>
    <property type="molecule type" value="Genomic_DNA"/>
</dbReference>
<name>A0ABV7W9E7_9BURK</name>
<dbReference type="RefSeq" id="WP_382176042.1">
    <property type="nucleotide sequence ID" value="NZ_JBHRXX010000007.1"/>
</dbReference>
<dbReference type="PANTHER" id="PTHR46401:SF2">
    <property type="entry name" value="GLYCOSYLTRANSFERASE WBBK-RELATED"/>
    <property type="match status" value="1"/>
</dbReference>
<sequence length="1056" mass="118064">MRIVIDLQGYQSTGSRNRGIGRYSNSLTTSLLKCSNEHEIVVVLSGLFPDTIEPIRNQFRDLLPPQNIKVWHFDGPVSSNEAQNEDRRVLAELTRLAFFHGLEPDIVLVTSLFEGLTDDAVTSVAKRSPFPTAVVLYDLIPLIHQDVYLANPLVDTWYRGKIEHLKQADLLLSISMSSGKEAVDWLGFSAERVVNISTAGETQFSPRPLSATDQTHLAERYGLDRPYVMYTGGIDHRKNIEGLITAYARIPASLRENHQLAIVCSVQTADRERLQELARSQGLREHELVMTGFVSEDDLAKLYNGCTFFIFPSLHEGFGLPALEAMQCGKAVIASNTSSIPEVVGLDDALFDPRNIDAITEKLVQALTDKEFRQRLETHSTLQCRKFSWDDTAQRALSAMKDCVGRHKASAHPTDVRPRLAYISPLPPARSGISYYSADLLRVLTNWYAVDVVVDQDEVNDTWINTHCEVHSIEWFRSNHSCYDRVIYHFGNSHFHTHMFDLLEQFPGVVVLHDFFLSGAQAHRDLTGLNPGALARGLYASHGYRAVQQRFQQPDIADVIWEYPCNLAVLQASLGVIVHSEYSRQLADQHYGKGSSNHWTVIPLLRTQATGISREQARSRLGIPSADFLVCSFGLLGPSKLNHRLLTAFLQSSLTTSAATHLVFVGENQSGEYGLDLLNKIEQAGLTNRVRITGWVDSEDFQCYLAAADVAVQLRARSRGETSAAVLDCMSHGLPTVINANGSMADIDPQGVWMLPDEFEDSELVNVLETLWTSPDKRSSLGNEAQRIIEQQHAPEHCAEQYFSAIERIYHRSKTGLQGVLTHLATKDWDEQELMAFAGLMARNFPPKPRKRQLLLDVSSLYHPHLSGAAKQAILSLIRQYSKLSQPQWRVEPICAQAGQQQYRYARQLTCEALQVVNDWTSDEPVDAWNADVFLSLFPSTESLHLRLALVREWRNSGVSVQLLVGDRLEPTVGGTDQCVEDASAADWIGMAGEFDRIICASRAFAHSLEDLLQKKEPGRKTSTAWLNIEPDSADVHSNDWESKSELLLGLIGIHI</sequence>
<organism evidence="3 4">
    <name type="scientific">Hydrogenophaga luteola</name>
    <dbReference type="NCBI Taxonomy" id="1591122"/>
    <lineage>
        <taxon>Bacteria</taxon>
        <taxon>Pseudomonadati</taxon>
        <taxon>Pseudomonadota</taxon>
        <taxon>Betaproteobacteria</taxon>
        <taxon>Burkholderiales</taxon>
        <taxon>Comamonadaceae</taxon>
        <taxon>Hydrogenophaga</taxon>
    </lineage>
</organism>
<keyword evidence="4" id="KW-1185">Reference proteome</keyword>
<comment type="caution">
    <text evidence="3">The sequence shown here is derived from an EMBL/GenBank/DDBJ whole genome shotgun (WGS) entry which is preliminary data.</text>
</comment>
<evidence type="ECO:0000259" key="2">
    <source>
        <dbReference type="Pfam" id="PF00534"/>
    </source>
</evidence>
<feature type="domain" description="Glycosyl transferase family 1" evidence="2">
    <location>
        <begin position="224"/>
        <end position="377"/>
    </location>
</feature>
<gene>
    <name evidence="3" type="ORF">ACFOPI_16480</name>
</gene>
<dbReference type="Proteomes" id="UP001595729">
    <property type="component" value="Unassembled WGS sequence"/>
</dbReference>
<dbReference type="InterPro" id="IPR001296">
    <property type="entry name" value="Glyco_trans_1"/>
</dbReference>
<feature type="domain" description="Glycosyl transferase family 1" evidence="2">
    <location>
        <begin position="614"/>
        <end position="786"/>
    </location>
</feature>